<keyword evidence="2" id="KW-0732">Signal</keyword>
<feature type="domain" description="PBP" evidence="3">
    <location>
        <begin position="22"/>
        <end position="314"/>
    </location>
</feature>
<dbReference type="PANTHER" id="PTHR42996:SF1">
    <property type="entry name" value="PHOSPHATE-BINDING PROTEIN PSTS"/>
    <property type="match status" value="1"/>
</dbReference>
<dbReference type="STRING" id="658167.SAMN04488135_12516"/>
<evidence type="ECO:0000313" key="5">
    <source>
        <dbReference type="Proteomes" id="UP000184226"/>
    </source>
</evidence>
<name>A0A1M6BF23_9BURK</name>
<dbReference type="Pfam" id="PF12849">
    <property type="entry name" value="PBP_like_2"/>
    <property type="match status" value="1"/>
</dbReference>
<dbReference type="Proteomes" id="UP000184226">
    <property type="component" value="Unassembled WGS sequence"/>
</dbReference>
<feature type="signal peptide" evidence="2">
    <location>
        <begin position="1"/>
        <end position="24"/>
    </location>
</feature>
<sequence length="384" mass="39728">MGKHFKLNMIALAISMGVAGAASAQVYGGGATLPEKLYKGATGNPGLFQGLPNFTDFVYSEGIGSGGGKSAFATNDSNFIYPGVTPKVPVAFAGSDSVIDDNYVSTYNARGWGRLIQIPAAGTSVTLPFNKTGGGELSLTNAQICQIFAGLDPDWNVVYRAGSSGTTELLTRFLTSICAGQDLSGSNLVNGAFSTNSTFESLFTSLPSGKFVVASGSGNVVPTVDGGVNRIGYVSPDYIVDLADATKVAKVNGNLPTTANAGEALGTALAPPLAQRVNPVRWVPTFDTAPTVGYPIVGYTNFLVGQCYQDQATEDRIKALVKALADGDFDAKTIAHSFVPLPEAFRNAINDTFVTNSINRGLDIGNTSACGANGRPATASAFTL</sequence>
<proteinExistence type="inferred from homology"/>
<dbReference type="InterPro" id="IPR024370">
    <property type="entry name" value="PBP_domain"/>
</dbReference>
<accession>A0A1M6BF23</accession>
<evidence type="ECO:0000313" key="4">
    <source>
        <dbReference type="EMBL" id="SHI47053.1"/>
    </source>
</evidence>
<evidence type="ECO:0000256" key="1">
    <source>
        <dbReference type="ARBA" id="ARBA00008725"/>
    </source>
</evidence>
<dbReference type="SUPFAM" id="SSF53850">
    <property type="entry name" value="Periplasmic binding protein-like II"/>
    <property type="match status" value="1"/>
</dbReference>
<dbReference type="AlphaFoldDB" id="A0A1M6BF23"/>
<comment type="similarity">
    <text evidence="1">Belongs to the PstS family.</text>
</comment>
<reference evidence="4 5" key="1">
    <citation type="submission" date="2016-11" db="EMBL/GenBank/DDBJ databases">
        <authorList>
            <person name="Jaros S."/>
            <person name="Januszkiewicz K."/>
            <person name="Wedrychowicz H."/>
        </authorList>
    </citation>
    <scope>NUCLEOTIDE SEQUENCE [LARGE SCALE GENOMIC DNA]</scope>
    <source>
        <strain evidence="4 5">CGMCC 1.10190</strain>
    </source>
</reference>
<dbReference type="EMBL" id="FQXE01000025">
    <property type="protein sequence ID" value="SHI47053.1"/>
    <property type="molecule type" value="Genomic_DNA"/>
</dbReference>
<evidence type="ECO:0000256" key="2">
    <source>
        <dbReference type="SAM" id="SignalP"/>
    </source>
</evidence>
<dbReference type="InterPro" id="IPR050962">
    <property type="entry name" value="Phosphate-bind_PstS"/>
</dbReference>
<feature type="chain" id="PRO_5012590266" evidence="2">
    <location>
        <begin position="25"/>
        <end position="384"/>
    </location>
</feature>
<organism evidence="4 5">
    <name type="scientific">Pollutimonas bauzanensis</name>
    <dbReference type="NCBI Taxonomy" id="658167"/>
    <lineage>
        <taxon>Bacteria</taxon>
        <taxon>Pseudomonadati</taxon>
        <taxon>Pseudomonadota</taxon>
        <taxon>Betaproteobacteria</taxon>
        <taxon>Burkholderiales</taxon>
        <taxon>Alcaligenaceae</taxon>
        <taxon>Pollutimonas</taxon>
    </lineage>
</organism>
<keyword evidence="5" id="KW-1185">Reference proteome</keyword>
<dbReference type="RefSeq" id="WP_073110090.1">
    <property type="nucleotide sequence ID" value="NZ_FQXE01000025.1"/>
</dbReference>
<dbReference type="OrthoDB" id="9801510at2"/>
<dbReference type="Gene3D" id="3.40.190.10">
    <property type="entry name" value="Periplasmic binding protein-like II"/>
    <property type="match status" value="2"/>
</dbReference>
<evidence type="ECO:0000259" key="3">
    <source>
        <dbReference type="Pfam" id="PF12849"/>
    </source>
</evidence>
<gene>
    <name evidence="4" type="ORF">SAMN04488135_12516</name>
</gene>
<dbReference type="PANTHER" id="PTHR42996">
    <property type="entry name" value="PHOSPHATE-BINDING PROTEIN PSTS"/>
    <property type="match status" value="1"/>
</dbReference>
<protein>
    <submittedName>
        <fullName evidence="4">Phosphate ABC transporter substrate-binding protein, PhoT family</fullName>
    </submittedName>
</protein>